<feature type="domain" description="IrrE N-terminal-like" evidence="1">
    <location>
        <begin position="59"/>
        <end position="132"/>
    </location>
</feature>
<dbReference type="Gene3D" id="1.10.10.2910">
    <property type="match status" value="1"/>
</dbReference>
<evidence type="ECO:0000313" key="2">
    <source>
        <dbReference type="EMBL" id="NII06907.1"/>
    </source>
</evidence>
<dbReference type="EMBL" id="JAARLZ010000005">
    <property type="protein sequence ID" value="NII06907.1"/>
    <property type="molecule type" value="Genomic_DNA"/>
</dbReference>
<evidence type="ECO:0000259" key="1">
    <source>
        <dbReference type="Pfam" id="PF06114"/>
    </source>
</evidence>
<name>A0A7X5ZII8_9GAMM</name>
<dbReference type="Pfam" id="PF06114">
    <property type="entry name" value="Peptidase_M78"/>
    <property type="match status" value="1"/>
</dbReference>
<keyword evidence="3" id="KW-1185">Reference proteome</keyword>
<comment type="caution">
    <text evidence="2">The sequence shown here is derived from an EMBL/GenBank/DDBJ whole genome shotgun (WGS) entry which is preliminary data.</text>
</comment>
<sequence length="206" mass="22843">MDKFVLHDGPCGSLAILSDHAFVGAVLKQLTRSATRVFDEALGYQEARKGRQEVAGLIDRSNRVVRLSRQFPGPSMAFTLAHELGHAVLHPEGGGIHRDRSGSSTSPAEVEADFSAIHFLMPERLVRERFEDPFGTAPFVLNDETAFALRMKNLDIAEERFPTERSLSRHLAGLEQYDTRHFPSLASIFGVSLTTMAIRLEELGLL</sequence>
<dbReference type="InterPro" id="IPR010359">
    <property type="entry name" value="IrrE_HExxH"/>
</dbReference>
<accession>A0A7X5ZII8</accession>
<dbReference type="PANTHER" id="PTHR43236:SF1">
    <property type="entry name" value="BLL7220 PROTEIN"/>
    <property type="match status" value="1"/>
</dbReference>
<organism evidence="2 3">
    <name type="scientific">Luteibacter anthropi</name>
    <dbReference type="NCBI Taxonomy" id="564369"/>
    <lineage>
        <taxon>Bacteria</taxon>
        <taxon>Pseudomonadati</taxon>
        <taxon>Pseudomonadota</taxon>
        <taxon>Gammaproteobacteria</taxon>
        <taxon>Lysobacterales</taxon>
        <taxon>Rhodanobacteraceae</taxon>
        <taxon>Luteibacter</taxon>
    </lineage>
</organism>
<dbReference type="Proteomes" id="UP000490980">
    <property type="component" value="Unassembled WGS sequence"/>
</dbReference>
<protein>
    <submittedName>
        <fullName evidence="2">ImmA/IrrE family metallo-endopeptidase</fullName>
    </submittedName>
</protein>
<dbReference type="InterPro" id="IPR052345">
    <property type="entry name" value="Rad_response_metalloprotease"/>
</dbReference>
<proteinExistence type="predicted"/>
<dbReference type="AlphaFoldDB" id="A0A7X5ZII8"/>
<gene>
    <name evidence="2" type="ORF">HBF25_10960</name>
</gene>
<evidence type="ECO:0000313" key="3">
    <source>
        <dbReference type="Proteomes" id="UP000490980"/>
    </source>
</evidence>
<reference evidence="2 3" key="1">
    <citation type="submission" date="2020-03" db="EMBL/GenBank/DDBJ databases">
        <authorList>
            <person name="Lai Q."/>
        </authorList>
    </citation>
    <scope>NUCLEOTIDE SEQUENCE [LARGE SCALE GENOMIC DNA]</scope>
    <source>
        <strain evidence="2 3">CCUG 25036</strain>
    </source>
</reference>
<dbReference type="PANTHER" id="PTHR43236">
    <property type="entry name" value="ANTITOXIN HIGA1"/>
    <property type="match status" value="1"/>
</dbReference>